<proteinExistence type="predicted"/>
<protein>
    <submittedName>
        <fullName evidence="1">(California timema) hypothetical protein</fullName>
    </submittedName>
</protein>
<name>A0A7R9J7X5_TIMCA</name>
<organism evidence="1">
    <name type="scientific">Timema californicum</name>
    <name type="common">California timema</name>
    <name type="synonym">Walking stick</name>
    <dbReference type="NCBI Taxonomy" id="61474"/>
    <lineage>
        <taxon>Eukaryota</taxon>
        <taxon>Metazoa</taxon>
        <taxon>Ecdysozoa</taxon>
        <taxon>Arthropoda</taxon>
        <taxon>Hexapoda</taxon>
        <taxon>Insecta</taxon>
        <taxon>Pterygota</taxon>
        <taxon>Neoptera</taxon>
        <taxon>Polyneoptera</taxon>
        <taxon>Phasmatodea</taxon>
        <taxon>Timematodea</taxon>
        <taxon>Timematoidea</taxon>
        <taxon>Timematidae</taxon>
        <taxon>Timema</taxon>
    </lineage>
</organism>
<gene>
    <name evidence="1" type="ORF">TCMB3V08_LOCUS6585</name>
</gene>
<accession>A0A7R9J7X5</accession>
<sequence>MDDFHLQDKALRPACSVVLAQLQCRRHLVPFSCVTIWLAHVQERWIEKTKRSNTKNRFNKEKKSTVHALHRCHWTEVNGCFLKKIPRLRSIPRPSFHSIGTPKLSARFSLYSACVVRCMLIRDGWLGDLIGSPVTNILGRADQLISHATIVVRRTIICRLRADLVIVTTRVSSYRISLLASSVYDRVYLSMCVPVHVCSCPCVFLPTCVPVHVCSCPSTTALQSGSLVHIWAASTSLNTDTTQLTADMEWWQR</sequence>
<evidence type="ECO:0000313" key="1">
    <source>
        <dbReference type="EMBL" id="CAD7573965.1"/>
    </source>
</evidence>
<dbReference type="EMBL" id="OE181987">
    <property type="protein sequence ID" value="CAD7573965.1"/>
    <property type="molecule type" value="Genomic_DNA"/>
</dbReference>
<dbReference type="AlphaFoldDB" id="A0A7R9J7X5"/>
<reference evidence="1" key="1">
    <citation type="submission" date="2020-11" db="EMBL/GenBank/DDBJ databases">
        <authorList>
            <person name="Tran Van P."/>
        </authorList>
    </citation>
    <scope>NUCLEOTIDE SEQUENCE</scope>
</reference>